<gene>
    <name evidence="2" type="ORF">E2562_031976</name>
</gene>
<protein>
    <submittedName>
        <fullName evidence="2">Uncharacterized protein</fullName>
    </submittedName>
</protein>
<feature type="region of interest" description="Disordered" evidence="1">
    <location>
        <begin position="118"/>
        <end position="140"/>
    </location>
</feature>
<feature type="compositionally biased region" description="Basic residues" evidence="1">
    <location>
        <begin position="118"/>
        <end position="127"/>
    </location>
</feature>
<evidence type="ECO:0000313" key="2">
    <source>
        <dbReference type="EMBL" id="KAF0930308.1"/>
    </source>
</evidence>
<evidence type="ECO:0000313" key="3">
    <source>
        <dbReference type="Proteomes" id="UP000479710"/>
    </source>
</evidence>
<dbReference type="AlphaFoldDB" id="A0A6G1F068"/>
<dbReference type="Proteomes" id="UP000479710">
    <property type="component" value="Unassembled WGS sequence"/>
</dbReference>
<name>A0A6G1F068_9ORYZ</name>
<comment type="caution">
    <text evidence="2">The sequence shown here is derived from an EMBL/GenBank/DDBJ whole genome shotgun (WGS) entry which is preliminary data.</text>
</comment>
<dbReference type="EMBL" id="SPHZ02000002">
    <property type="protein sequence ID" value="KAF0930308.1"/>
    <property type="molecule type" value="Genomic_DNA"/>
</dbReference>
<reference evidence="2 3" key="1">
    <citation type="submission" date="2019-11" db="EMBL/GenBank/DDBJ databases">
        <title>Whole genome sequence of Oryza granulata.</title>
        <authorList>
            <person name="Li W."/>
        </authorList>
    </citation>
    <scope>NUCLEOTIDE SEQUENCE [LARGE SCALE GENOMIC DNA]</scope>
    <source>
        <strain evidence="3">cv. Menghai</strain>
        <tissue evidence="2">Leaf</tissue>
    </source>
</reference>
<organism evidence="2 3">
    <name type="scientific">Oryza meyeriana var. granulata</name>
    <dbReference type="NCBI Taxonomy" id="110450"/>
    <lineage>
        <taxon>Eukaryota</taxon>
        <taxon>Viridiplantae</taxon>
        <taxon>Streptophyta</taxon>
        <taxon>Embryophyta</taxon>
        <taxon>Tracheophyta</taxon>
        <taxon>Spermatophyta</taxon>
        <taxon>Magnoliopsida</taxon>
        <taxon>Liliopsida</taxon>
        <taxon>Poales</taxon>
        <taxon>Poaceae</taxon>
        <taxon>BOP clade</taxon>
        <taxon>Oryzoideae</taxon>
        <taxon>Oryzeae</taxon>
        <taxon>Oryzinae</taxon>
        <taxon>Oryza</taxon>
        <taxon>Oryza meyeriana</taxon>
    </lineage>
</organism>
<accession>A0A6G1F068</accession>
<evidence type="ECO:0000256" key="1">
    <source>
        <dbReference type="SAM" id="MobiDB-lite"/>
    </source>
</evidence>
<feature type="region of interest" description="Disordered" evidence="1">
    <location>
        <begin position="1"/>
        <end position="46"/>
    </location>
</feature>
<feature type="compositionally biased region" description="Low complexity" evidence="1">
    <location>
        <begin position="22"/>
        <end position="38"/>
    </location>
</feature>
<sequence length="140" mass="14699">MILPPRAAHRSPLPISPDAQLPSPTAATPPRRSAAAAVAPPPPIDKPFVVVAVRPGGSASRRAARWAAANFPAAGDGDGRAATAISVVHVIPPLRFVPSPSASRCRWNGRLRRRMRGTATLARKRRFAPSAASSPPTPRM</sequence>
<proteinExistence type="predicted"/>
<keyword evidence="3" id="KW-1185">Reference proteome</keyword>